<sequence>MTASPLSVSCPAPVAETEHVLLGHGSGGLLSAELLRDVILPAFGPAAEPDRPLEDAAVVRLPAAEVVMSTDSFVVDPLFFPGGDIGSLAVHGTVNDLAMMGAVPRALAVAFIVEEGFGLDELARVSRSLGRAADAAGVRVVTGDTKVVGRGAADRLFITTTGLGVRLPAARPSAGRVRPGDVLLLSGPIGLHGVTIMSTRSGLGFETEVGSDSQPLHHVVAAAVAAGGDAVHALRDPTRGGVASALNELAAASGAGVVVEETALPVPEPVAAACDLLGLDVLHVANEGCLLAFVAPERADAVLAAMRSCPESAGAVRIGRAVAEHPGRVVVRTGIGAERVLDMLVGEQLPRIC</sequence>
<dbReference type="Pfam" id="PF00586">
    <property type="entry name" value="AIRS"/>
    <property type="match status" value="1"/>
</dbReference>
<dbReference type="Gene3D" id="3.30.1330.10">
    <property type="entry name" value="PurM-like, N-terminal domain"/>
    <property type="match status" value="1"/>
</dbReference>
<evidence type="ECO:0000313" key="5">
    <source>
        <dbReference type="Proteomes" id="UP001499854"/>
    </source>
</evidence>
<dbReference type="CDD" id="cd02197">
    <property type="entry name" value="HypE"/>
    <property type="match status" value="1"/>
</dbReference>
<dbReference type="PANTHER" id="PTHR30303:SF0">
    <property type="entry name" value="CARBAMOYL DEHYDRATASE HYPE"/>
    <property type="match status" value="1"/>
</dbReference>
<keyword evidence="5" id="KW-1185">Reference proteome</keyword>
<comment type="similarity">
    <text evidence="1">Belongs to the HypE family.</text>
</comment>
<organism evidence="4 5">
    <name type="scientific">Catenulispora subtropica</name>
    <dbReference type="NCBI Taxonomy" id="450798"/>
    <lineage>
        <taxon>Bacteria</taxon>
        <taxon>Bacillati</taxon>
        <taxon>Actinomycetota</taxon>
        <taxon>Actinomycetes</taxon>
        <taxon>Catenulisporales</taxon>
        <taxon>Catenulisporaceae</taxon>
        <taxon>Catenulispora</taxon>
    </lineage>
</organism>
<dbReference type="EMBL" id="BAAAQM010000078">
    <property type="protein sequence ID" value="GAA2003450.1"/>
    <property type="molecule type" value="Genomic_DNA"/>
</dbReference>
<feature type="domain" description="PurM-like C-terminal" evidence="3">
    <location>
        <begin position="178"/>
        <end position="331"/>
    </location>
</feature>
<dbReference type="PIRSF" id="PIRSF005644">
    <property type="entry name" value="Hdrgns_mtr_HypE"/>
    <property type="match status" value="1"/>
</dbReference>
<evidence type="ECO:0000259" key="2">
    <source>
        <dbReference type="Pfam" id="PF00586"/>
    </source>
</evidence>
<evidence type="ECO:0000259" key="3">
    <source>
        <dbReference type="Pfam" id="PF02769"/>
    </source>
</evidence>
<dbReference type="SUPFAM" id="SSF56042">
    <property type="entry name" value="PurM C-terminal domain-like"/>
    <property type="match status" value="1"/>
</dbReference>
<comment type="caution">
    <text evidence="4">The sequence shown here is derived from an EMBL/GenBank/DDBJ whole genome shotgun (WGS) entry which is preliminary data.</text>
</comment>
<dbReference type="InterPro" id="IPR016188">
    <property type="entry name" value="PurM-like_N"/>
</dbReference>
<protein>
    <submittedName>
        <fullName evidence="4">Hydrogenase expression/formation protein HypE</fullName>
    </submittedName>
</protein>
<dbReference type="Proteomes" id="UP001499854">
    <property type="component" value="Unassembled WGS sequence"/>
</dbReference>
<reference evidence="5" key="1">
    <citation type="journal article" date="2019" name="Int. J. Syst. Evol. Microbiol.">
        <title>The Global Catalogue of Microorganisms (GCM) 10K type strain sequencing project: providing services to taxonomists for standard genome sequencing and annotation.</title>
        <authorList>
            <consortium name="The Broad Institute Genomics Platform"/>
            <consortium name="The Broad Institute Genome Sequencing Center for Infectious Disease"/>
            <person name="Wu L."/>
            <person name="Ma J."/>
        </authorList>
    </citation>
    <scope>NUCLEOTIDE SEQUENCE [LARGE SCALE GENOMIC DNA]</scope>
    <source>
        <strain evidence="5">JCM 16013</strain>
    </source>
</reference>
<dbReference type="InterPro" id="IPR010918">
    <property type="entry name" value="PurM-like_C_dom"/>
</dbReference>
<evidence type="ECO:0000313" key="4">
    <source>
        <dbReference type="EMBL" id="GAA2003450.1"/>
    </source>
</evidence>
<feature type="domain" description="PurM-like N-terminal" evidence="2">
    <location>
        <begin position="54"/>
        <end position="165"/>
    </location>
</feature>
<dbReference type="PANTHER" id="PTHR30303">
    <property type="entry name" value="HYDROGENASE ISOENZYMES FORMATION PROTEIN HYPE"/>
    <property type="match status" value="1"/>
</dbReference>
<gene>
    <name evidence="4" type="primary">hypE_2</name>
    <name evidence="4" type="ORF">GCM10009838_81980</name>
</gene>
<dbReference type="SUPFAM" id="SSF55326">
    <property type="entry name" value="PurM N-terminal domain-like"/>
    <property type="match status" value="1"/>
</dbReference>
<dbReference type="Gene3D" id="3.90.650.10">
    <property type="entry name" value="PurM-like C-terminal domain"/>
    <property type="match status" value="1"/>
</dbReference>
<dbReference type="InterPro" id="IPR011854">
    <property type="entry name" value="HypE"/>
</dbReference>
<dbReference type="InterPro" id="IPR036921">
    <property type="entry name" value="PurM-like_N_sf"/>
</dbReference>
<accession>A0ABP5ENQ6</accession>
<dbReference type="RefSeq" id="WP_344662622.1">
    <property type="nucleotide sequence ID" value="NZ_BAAAQM010000078.1"/>
</dbReference>
<name>A0ABP5ENQ6_9ACTN</name>
<proteinExistence type="inferred from homology"/>
<dbReference type="InterPro" id="IPR036676">
    <property type="entry name" value="PurM-like_C_sf"/>
</dbReference>
<dbReference type="NCBIfam" id="TIGR02124">
    <property type="entry name" value="hypE"/>
    <property type="match status" value="1"/>
</dbReference>
<evidence type="ECO:0000256" key="1">
    <source>
        <dbReference type="ARBA" id="ARBA00006243"/>
    </source>
</evidence>
<dbReference type="Pfam" id="PF02769">
    <property type="entry name" value="AIRS_C"/>
    <property type="match status" value="1"/>
</dbReference>